<gene>
    <name evidence="1" type="ORF">OEG85_00275</name>
</gene>
<protein>
    <submittedName>
        <fullName evidence="1">Uncharacterized protein</fullName>
    </submittedName>
</protein>
<name>A0AA47ESF5_9XANT</name>
<dbReference type="EMBL" id="CP107241">
    <property type="protein sequence ID" value="WAH64481.1"/>
    <property type="molecule type" value="Genomic_DNA"/>
</dbReference>
<dbReference type="RefSeq" id="WP_268213497.1">
    <property type="nucleotide sequence ID" value="NZ_CP107241.1"/>
</dbReference>
<dbReference type="AlphaFoldDB" id="A0AA47ESF5"/>
<reference evidence="1" key="1">
    <citation type="submission" date="2022-10" db="EMBL/GenBank/DDBJ databases">
        <title>Complete genome sequence resource for Xanthomonas hortorum isolated from Greek Oregano.</title>
        <authorList>
            <person name="Gonzalez-Tobon J."/>
            <person name="Helmann T.C."/>
            <person name="Daughtrey M."/>
            <person name="Stodghill P.V."/>
            <person name="Filiatrault M.J."/>
        </authorList>
    </citation>
    <scope>NUCLEOTIDE SEQUENCE</scope>
    <source>
        <strain evidence="1">Oregano 108</strain>
    </source>
</reference>
<dbReference type="Proteomes" id="UP001164737">
    <property type="component" value="Chromosome"/>
</dbReference>
<organism evidence="1 2">
    <name type="scientific">Xanthomonas hortorum</name>
    <dbReference type="NCBI Taxonomy" id="56454"/>
    <lineage>
        <taxon>Bacteria</taxon>
        <taxon>Pseudomonadati</taxon>
        <taxon>Pseudomonadota</taxon>
        <taxon>Gammaproteobacteria</taxon>
        <taxon>Lysobacterales</taxon>
        <taxon>Lysobacteraceae</taxon>
        <taxon>Xanthomonas</taxon>
    </lineage>
</organism>
<evidence type="ECO:0000313" key="2">
    <source>
        <dbReference type="Proteomes" id="UP001164737"/>
    </source>
</evidence>
<evidence type="ECO:0000313" key="1">
    <source>
        <dbReference type="EMBL" id="WAH64481.1"/>
    </source>
</evidence>
<proteinExistence type="predicted"/>
<sequence>MAHLAGEKGGVQRHVRYPIGSRAGCGIVACCVRLPQNHWREKRIAPAALAASSTGDHRRQYQAFCNAWVDAGMQSSITHLGAQRA</sequence>
<accession>A0AA47ESF5</accession>